<keyword evidence="2" id="KW-1185">Reference proteome</keyword>
<evidence type="ECO:0008006" key="3">
    <source>
        <dbReference type="Google" id="ProtNLM"/>
    </source>
</evidence>
<organism evidence="1 2">
    <name type="scientific">Halomonas colorata</name>
    <dbReference type="NCBI Taxonomy" id="2742615"/>
    <lineage>
        <taxon>Bacteria</taxon>
        <taxon>Pseudomonadati</taxon>
        <taxon>Pseudomonadota</taxon>
        <taxon>Gammaproteobacteria</taxon>
        <taxon>Oceanospirillales</taxon>
        <taxon>Halomonadaceae</taxon>
        <taxon>Halomonas</taxon>
    </lineage>
</organism>
<sequence length="71" mass="7605">MTVQNVSPMSAEETLALATSLGLPLDSERAPMIADVLHHIHTVIARLDELPIDESCTPSFAFDASQGNKPC</sequence>
<comment type="caution">
    <text evidence="1">The sequence shown here is derived from an EMBL/GenBank/DDBJ whole genome shotgun (WGS) entry which is preliminary data.</text>
</comment>
<protein>
    <recommendedName>
        <fullName evidence="3">DUF4089 domain-containing protein</fullName>
    </recommendedName>
</protein>
<dbReference type="Proteomes" id="UP001645038">
    <property type="component" value="Unassembled WGS sequence"/>
</dbReference>
<dbReference type="RefSeq" id="WP_192537586.1">
    <property type="nucleotide sequence ID" value="NZ_JABUZA010000050.1"/>
</dbReference>
<accession>A0ABR9FWI9</accession>
<evidence type="ECO:0000313" key="1">
    <source>
        <dbReference type="EMBL" id="MBE0463013.1"/>
    </source>
</evidence>
<proteinExistence type="predicted"/>
<name>A0ABR9FWI9_9GAMM</name>
<evidence type="ECO:0000313" key="2">
    <source>
        <dbReference type="Proteomes" id="UP001645038"/>
    </source>
</evidence>
<reference evidence="1 2" key="1">
    <citation type="submission" date="2020-07" db="EMBL/GenBank/DDBJ databases">
        <title>Halophilic bacteria isolated from french cheeses.</title>
        <authorList>
            <person name="Kothe C.I."/>
            <person name="Farah-Kraiem B."/>
            <person name="Renault P."/>
            <person name="Dridi B."/>
        </authorList>
    </citation>
    <scope>NUCLEOTIDE SEQUENCE [LARGE SCALE GENOMIC DNA]</scope>
    <source>
        <strain evidence="1 2">FME20</strain>
    </source>
</reference>
<dbReference type="EMBL" id="RRZB01000010">
    <property type="protein sequence ID" value="MBE0463013.1"/>
    <property type="molecule type" value="Genomic_DNA"/>
</dbReference>
<gene>
    <name evidence="1" type="ORF">EI547_06005</name>
</gene>